<evidence type="ECO:0000313" key="2">
    <source>
        <dbReference type="EMBL" id="CAD9775944.1"/>
    </source>
</evidence>
<feature type="compositionally biased region" description="Polar residues" evidence="1">
    <location>
        <begin position="347"/>
        <end position="356"/>
    </location>
</feature>
<feature type="compositionally biased region" description="Basic residues" evidence="1">
    <location>
        <begin position="396"/>
        <end position="407"/>
    </location>
</feature>
<feature type="compositionally biased region" description="Basic residues" evidence="1">
    <location>
        <begin position="258"/>
        <end position="273"/>
    </location>
</feature>
<reference evidence="2" key="1">
    <citation type="submission" date="2021-01" db="EMBL/GenBank/DDBJ databases">
        <authorList>
            <person name="Corre E."/>
            <person name="Pelletier E."/>
            <person name="Niang G."/>
            <person name="Scheremetjew M."/>
            <person name="Finn R."/>
            <person name="Kale V."/>
            <person name="Holt S."/>
            <person name="Cochrane G."/>
            <person name="Meng A."/>
            <person name="Brown T."/>
            <person name="Cohen L."/>
        </authorList>
    </citation>
    <scope>NUCLEOTIDE SEQUENCE</scope>
    <source>
        <strain evidence="2">CCMP622</strain>
    </source>
</reference>
<organism evidence="2">
    <name type="scientific">Lotharella oceanica</name>
    <dbReference type="NCBI Taxonomy" id="641309"/>
    <lineage>
        <taxon>Eukaryota</taxon>
        <taxon>Sar</taxon>
        <taxon>Rhizaria</taxon>
        <taxon>Cercozoa</taxon>
        <taxon>Chlorarachniophyceae</taxon>
        <taxon>Lotharella</taxon>
    </lineage>
</organism>
<dbReference type="AlphaFoldDB" id="A0A7S2XFT5"/>
<protein>
    <submittedName>
        <fullName evidence="2">Uncharacterized protein</fullName>
    </submittedName>
</protein>
<evidence type="ECO:0000256" key="1">
    <source>
        <dbReference type="SAM" id="MobiDB-lite"/>
    </source>
</evidence>
<feature type="compositionally biased region" description="Basic residues" evidence="1">
    <location>
        <begin position="222"/>
        <end position="238"/>
    </location>
</feature>
<feature type="compositionally biased region" description="Basic and acidic residues" evidence="1">
    <location>
        <begin position="363"/>
        <end position="379"/>
    </location>
</feature>
<feature type="compositionally biased region" description="Gly residues" evidence="1">
    <location>
        <begin position="247"/>
        <end position="257"/>
    </location>
</feature>
<accession>A0A7S2XFT5</accession>
<feature type="compositionally biased region" description="Polar residues" evidence="1">
    <location>
        <begin position="131"/>
        <end position="144"/>
    </location>
</feature>
<feature type="region of interest" description="Disordered" evidence="1">
    <location>
        <begin position="321"/>
        <end position="420"/>
    </location>
</feature>
<gene>
    <name evidence="2" type="ORF">LSP00402_LOCUS19948</name>
</gene>
<name>A0A7S2XFT5_9EUKA</name>
<feature type="compositionally biased region" description="Acidic residues" evidence="1">
    <location>
        <begin position="162"/>
        <end position="183"/>
    </location>
</feature>
<feature type="region of interest" description="Disordered" evidence="1">
    <location>
        <begin position="128"/>
        <end position="273"/>
    </location>
</feature>
<feature type="compositionally biased region" description="Basic and acidic residues" evidence="1">
    <location>
        <begin position="321"/>
        <end position="346"/>
    </location>
</feature>
<feature type="compositionally biased region" description="Gly residues" evidence="1">
    <location>
        <begin position="145"/>
        <end position="161"/>
    </location>
</feature>
<proteinExistence type="predicted"/>
<dbReference type="EMBL" id="HBHP01032367">
    <property type="protein sequence ID" value="CAD9775944.1"/>
    <property type="molecule type" value="Transcribed_RNA"/>
</dbReference>
<sequence>MATLTTTCSFCRSVEDSVVAWAMPFLVPGMKTKMVRTALNNVGFRLQEKDIKRLRQWEEKKRREICTEVSPNYLRIATDQLKKHHHHTPERTTPLEHALLDPSGWGRCFQQGTFNYNADYKDTARVAWSGSRPSFPTNSDQSGPGHNGGGGGGGGSGGGNGGEDDDRDGGDDGGDEDKEDGGDEGLFLEFPIVFGSRGDGPRHTPHSKYPIKCPTGRESNKKNKKNNNKKTNNNKKKKKADEDEANGPGGGGGGGGRGGKKQKFNKHRNGLKFVKKVPKFLQKMLQPSAEQQRDAAIKDAMKKKFRELQDDEMPVITNMEEFAHESEKIKEMLRREHQGEDYEEKGVSSTRTSKPSGSGKMSKRVEDAKADALEKEGKHAFRSKKRKGGDEGDAAKKKKKKKKKRKVAASLLSFDEPEDE</sequence>